<reference evidence="11" key="1">
    <citation type="submission" date="2025-08" db="UniProtKB">
        <authorList>
            <consortium name="RefSeq"/>
        </authorList>
    </citation>
    <scope>IDENTIFICATION</scope>
</reference>
<name>A0ABM0IDT6_ECHTE</name>
<organism evidence="10 11">
    <name type="scientific">Echinops telfairi</name>
    <name type="common">Lesser hedgehog tenrec</name>
    <dbReference type="NCBI Taxonomy" id="9371"/>
    <lineage>
        <taxon>Eukaryota</taxon>
        <taxon>Metazoa</taxon>
        <taxon>Chordata</taxon>
        <taxon>Craniata</taxon>
        <taxon>Vertebrata</taxon>
        <taxon>Euteleostomi</taxon>
        <taxon>Mammalia</taxon>
        <taxon>Eutheria</taxon>
        <taxon>Afrotheria</taxon>
        <taxon>Tenrecidae</taxon>
        <taxon>Tenrecinae</taxon>
        <taxon>Echinops</taxon>
    </lineage>
</organism>
<dbReference type="InterPro" id="IPR050216">
    <property type="entry name" value="LRR_domain-containing"/>
</dbReference>
<keyword evidence="10" id="KW-1185">Reference proteome</keyword>
<evidence type="ECO:0000256" key="7">
    <source>
        <dbReference type="ARBA" id="ARBA00049970"/>
    </source>
</evidence>
<dbReference type="GeneID" id="101656421"/>
<dbReference type="Proteomes" id="UP000694863">
    <property type="component" value="Unplaced"/>
</dbReference>
<evidence type="ECO:0000313" key="10">
    <source>
        <dbReference type="Proteomes" id="UP000694863"/>
    </source>
</evidence>
<dbReference type="InterPro" id="IPR055414">
    <property type="entry name" value="LRR_R13L4/SHOC2-like"/>
</dbReference>
<keyword evidence="1" id="KW-0433">Leucine-rich repeat</keyword>
<comment type="function">
    <text evidence="7">Core component of the SHOC2-MRAS-PP1c (SMP) holophosphatase complex that regulates activation of the MAPK pathway. Acts as a scaffolding protein in the SMP complex. The SMP complex specifically dephosphorylates the inhibitory phosphorylation at 'Ser-259' of RAF1 kinase, 'Ser-365' of BRAF kinase and 'Ser-214' of ARAF kinase, stimulating their kinase activities. The SMP complex enhances the dephosphorylation activity and substrate specificity of PP1c.</text>
</comment>
<keyword evidence="2" id="KW-0677">Repeat</keyword>
<evidence type="ECO:0000256" key="5">
    <source>
        <dbReference type="ARBA" id="ARBA00029998"/>
    </source>
</evidence>
<comment type="subunit">
    <text evidence="8">Component of the SHOC2-MRAS-PP1c (SMP) complex consisting of SHOC2, GTP-bound M-Ras/MRAS and the catalytic subunit of protein phosphatase 1 (either PPP1CA, PPP1CB or PPP1CC). SHOC2 and PP1c preferably bind M-Ras/MRAS, but they also bind K-Ras/KRAS, N-Ras/NRAS and H-Ras/HRAS; these interactions are GTP-dependent and both SHOC2 and PP1c are required to form a stable complex. Interacts with PP1c in the absence of Ras GTPases. Interacts with M-Ras/MRAS and RAF1. Interacts with ERBIN; disrupts the interaction with RAF1 and Ras, preventing the activation of the Ras signaling pathway. Interacts with LZTR1.</text>
</comment>
<evidence type="ECO:0000259" key="9">
    <source>
        <dbReference type="Pfam" id="PF23598"/>
    </source>
</evidence>
<evidence type="ECO:0000256" key="6">
    <source>
        <dbReference type="ARBA" id="ARBA00032455"/>
    </source>
</evidence>
<dbReference type="SUPFAM" id="SSF52058">
    <property type="entry name" value="L domain-like"/>
    <property type="match status" value="1"/>
</dbReference>
<proteinExistence type="predicted"/>
<evidence type="ECO:0000256" key="2">
    <source>
        <dbReference type="ARBA" id="ARBA00022737"/>
    </source>
</evidence>
<sequence>MAERLLIRALRGGKRTKIVTLNGKKIMKMPSTLEKLSGLKTLSLQNNLIPKVCPEISALTQLRVLNLGRNLLEEVPEELKYLPFLEKLHLFGNKIRRFLPGACDGLQNLVLLNLNNNLLTCLPQEIRRLNNLRYLSVNHNRLASIPRELCFLENLTELQLNYNQLICIPEEIHFLTKLWKLLLVRNNIEGLPEGICGLANLRILDIAGNIVQIFPPQFQKLKLREFYCEGNPLLQKQPIYAVEKDEIWSLQEMASRLIMNQLAKKDSLLMQAIAYYPQIRNLISRRKECAICGKYFLTMWLECVQFVPPSKSWKISRNMKVMPLQILICSYKCFRQRGSDLFGITDV</sequence>
<evidence type="ECO:0000256" key="3">
    <source>
        <dbReference type="ARBA" id="ARBA00023907"/>
    </source>
</evidence>
<dbReference type="RefSeq" id="XP_004697776.1">
    <property type="nucleotide sequence ID" value="XM_004697719.2"/>
</dbReference>
<evidence type="ECO:0000313" key="11">
    <source>
        <dbReference type="RefSeq" id="XP_004697776.1"/>
    </source>
</evidence>
<accession>A0ABM0IDT6</accession>
<dbReference type="PANTHER" id="PTHR48051">
    <property type="match status" value="1"/>
</dbReference>
<protein>
    <recommendedName>
        <fullName evidence="3">Leucine-rich repeat protein SHOC-2</fullName>
    </recommendedName>
    <alternativeName>
        <fullName evidence="6">Protein soc-2 homolog</fullName>
    </alternativeName>
    <alternativeName>
        <fullName evidence="4 5">protein Sur-8 homolog</fullName>
    </alternativeName>
</protein>
<dbReference type="InterPro" id="IPR001611">
    <property type="entry name" value="Leu-rich_rpt"/>
</dbReference>
<dbReference type="Pfam" id="PF23598">
    <property type="entry name" value="LRR_14"/>
    <property type="match status" value="1"/>
</dbReference>
<dbReference type="InterPro" id="IPR003591">
    <property type="entry name" value="Leu-rich_rpt_typical-subtyp"/>
</dbReference>
<dbReference type="InterPro" id="IPR032675">
    <property type="entry name" value="LRR_dom_sf"/>
</dbReference>
<feature type="domain" description="Disease resistance R13L4/SHOC-2-like LRR" evidence="9">
    <location>
        <begin position="20"/>
        <end position="163"/>
    </location>
</feature>
<dbReference type="SMART" id="SM00369">
    <property type="entry name" value="LRR_TYP"/>
    <property type="match status" value="7"/>
</dbReference>
<evidence type="ECO:0000256" key="4">
    <source>
        <dbReference type="ARBA" id="ARBA00029588"/>
    </source>
</evidence>
<evidence type="ECO:0000256" key="1">
    <source>
        <dbReference type="ARBA" id="ARBA00022614"/>
    </source>
</evidence>
<dbReference type="PROSITE" id="PS51450">
    <property type="entry name" value="LRR"/>
    <property type="match status" value="2"/>
</dbReference>
<dbReference type="PANTHER" id="PTHR48051:SF54">
    <property type="entry name" value="LEUCINE-RICH REPEAT-CONTAINING PROTEIN"/>
    <property type="match status" value="1"/>
</dbReference>
<evidence type="ECO:0000256" key="8">
    <source>
        <dbReference type="ARBA" id="ARBA00049999"/>
    </source>
</evidence>
<gene>
    <name evidence="11" type="primary">LRRC69</name>
</gene>
<dbReference type="Gene3D" id="3.80.10.10">
    <property type="entry name" value="Ribonuclease Inhibitor"/>
    <property type="match status" value="1"/>
</dbReference>